<evidence type="ECO:0008006" key="4">
    <source>
        <dbReference type="Google" id="ProtNLM"/>
    </source>
</evidence>
<keyword evidence="3" id="KW-1185">Reference proteome</keyword>
<dbReference type="RefSeq" id="WP_310017075.1">
    <property type="nucleotide sequence ID" value="NZ_JAVDUM010000002.1"/>
</dbReference>
<reference evidence="2 3" key="1">
    <citation type="submission" date="2023-07" db="EMBL/GenBank/DDBJ databases">
        <title>Sorghum-associated microbial communities from plants grown in Nebraska, USA.</title>
        <authorList>
            <person name="Schachtman D."/>
        </authorList>
    </citation>
    <scope>NUCLEOTIDE SEQUENCE [LARGE SCALE GENOMIC DNA]</scope>
    <source>
        <strain evidence="2 3">2980</strain>
    </source>
</reference>
<sequence length="89" mass="9448">MRNYLFGSGLFAAVASGIALLRGSKDAPVTWRALLAWLSWGITLALAIGAIVDIRRDSRGVAVAPDSPVAETQLKRARKDAKRAAKNAS</sequence>
<accession>A0ABU1S8A6</accession>
<evidence type="ECO:0000313" key="2">
    <source>
        <dbReference type="EMBL" id="MDR6865856.1"/>
    </source>
</evidence>
<comment type="caution">
    <text evidence="2">The sequence shown here is derived from an EMBL/GenBank/DDBJ whole genome shotgun (WGS) entry which is preliminary data.</text>
</comment>
<keyword evidence="1" id="KW-0472">Membrane</keyword>
<dbReference type="Proteomes" id="UP001259347">
    <property type="component" value="Unassembled WGS sequence"/>
</dbReference>
<name>A0ABU1S8A6_9MICO</name>
<evidence type="ECO:0000313" key="3">
    <source>
        <dbReference type="Proteomes" id="UP001259347"/>
    </source>
</evidence>
<gene>
    <name evidence="2" type="ORF">J2Y69_000441</name>
</gene>
<evidence type="ECO:0000256" key="1">
    <source>
        <dbReference type="SAM" id="Phobius"/>
    </source>
</evidence>
<keyword evidence="1" id="KW-1133">Transmembrane helix</keyword>
<organism evidence="2 3">
    <name type="scientific">Microbacterium resistens</name>
    <dbReference type="NCBI Taxonomy" id="156977"/>
    <lineage>
        <taxon>Bacteria</taxon>
        <taxon>Bacillati</taxon>
        <taxon>Actinomycetota</taxon>
        <taxon>Actinomycetes</taxon>
        <taxon>Micrococcales</taxon>
        <taxon>Microbacteriaceae</taxon>
        <taxon>Microbacterium</taxon>
    </lineage>
</organism>
<protein>
    <recommendedName>
        <fullName evidence="4">NADH:ubiquinone oxidoreductase</fullName>
    </recommendedName>
</protein>
<proteinExistence type="predicted"/>
<keyword evidence="1" id="KW-0812">Transmembrane</keyword>
<dbReference type="EMBL" id="JAVDUM010000002">
    <property type="protein sequence ID" value="MDR6865856.1"/>
    <property type="molecule type" value="Genomic_DNA"/>
</dbReference>
<feature type="transmembrane region" description="Helical" evidence="1">
    <location>
        <begin position="33"/>
        <end position="52"/>
    </location>
</feature>